<dbReference type="AlphaFoldDB" id="A0A150SIQ5"/>
<name>A0A150SIQ5_SORCE</name>
<comment type="caution">
    <text evidence="1">The sequence shown here is derived from an EMBL/GenBank/DDBJ whole genome shotgun (WGS) entry which is preliminary data.</text>
</comment>
<organism evidence="1 2">
    <name type="scientific">Sorangium cellulosum</name>
    <name type="common">Polyangium cellulosum</name>
    <dbReference type="NCBI Taxonomy" id="56"/>
    <lineage>
        <taxon>Bacteria</taxon>
        <taxon>Pseudomonadati</taxon>
        <taxon>Myxococcota</taxon>
        <taxon>Polyangia</taxon>
        <taxon>Polyangiales</taxon>
        <taxon>Polyangiaceae</taxon>
        <taxon>Sorangium</taxon>
    </lineage>
</organism>
<proteinExistence type="predicted"/>
<protein>
    <submittedName>
        <fullName evidence="1">Uncharacterized protein</fullName>
    </submittedName>
</protein>
<gene>
    <name evidence="1" type="ORF">BE18_14295</name>
</gene>
<dbReference type="EMBL" id="JEMC01001941">
    <property type="protein sequence ID" value="KYF92372.1"/>
    <property type="molecule type" value="Genomic_DNA"/>
</dbReference>
<dbReference type="Proteomes" id="UP000075515">
    <property type="component" value="Unassembled WGS sequence"/>
</dbReference>
<evidence type="ECO:0000313" key="2">
    <source>
        <dbReference type="Proteomes" id="UP000075515"/>
    </source>
</evidence>
<accession>A0A150SIQ5</accession>
<evidence type="ECO:0000313" key="1">
    <source>
        <dbReference type="EMBL" id="KYF92372.1"/>
    </source>
</evidence>
<sequence length="363" mass="40863">MLKVREAGCGQGLFTTKDPATWKSYLQDLGQLCAEAWEGDLPEEDRAWAESHRPKFSQWIDDSGHLAIGHRSNAGAVRGAAFNASPAPPWPMLLEAVKSACFTRIEISKQMRPGASERAGEDPTSRLHKSYLWRTLTSDDTAEQHRVEALRAFQRGFRIGRRGKPRTLTRPIPPMLKPPRYWGGAGFPEYPGPSAARERAIRALPFPATREELLEREQELHALYAIAWREDVPEEDRIWAAAYREACMMSVNSRRRDALAQCAYEGYLQSSDGRFGVEPARPWGSMSHDTSDPWRSFVDRVEGAPEGESEPETAAAAVWEYWDTLYREAPSWDSDPDQAHWLAALRAARRKAQADDGPPEMGT</sequence>
<reference evidence="1 2" key="1">
    <citation type="submission" date="2014-02" db="EMBL/GenBank/DDBJ databases">
        <title>The small core and large imbalanced accessory genome model reveals a collaborative survival strategy of Sorangium cellulosum strains in nature.</title>
        <authorList>
            <person name="Han K."/>
            <person name="Peng R."/>
            <person name="Blom J."/>
            <person name="Li Y.-Z."/>
        </authorList>
    </citation>
    <scope>NUCLEOTIDE SEQUENCE [LARGE SCALE GENOMIC DNA]</scope>
    <source>
        <strain evidence="1 2">So0149</strain>
    </source>
</reference>